<name>A0A915CPS5_9BILA</name>
<protein>
    <submittedName>
        <fullName evidence="4">Uncharacterized protein</fullName>
    </submittedName>
</protein>
<evidence type="ECO:0000256" key="1">
    <source>
        <dbReference type="SAM" id="MobiDB-lite"/>
    </source>
</evidence>
<keyword evidence="2" id="KW-0812">Transmembrane</keyword>
<feature type="transmembrane region" description="Helical" evidence="2">
    <location>
        <begin position="72"/>
        <end position="92"/>
    </location>
</feature>
<dbReference type="Proteomes" id="UP000887574">
    <property type="component" value="Unplaced"/>
</dbReference>
<proteinExistence type="predicted"/>
<keyword evidence="3" id="KW-1185">Reference proteome</keyword>
<reference evidence="4" key="1">
    <citation type="submission" date="2022-11" db="UniProtKB">
        <authorList>
            <consortium name="WormBaseParasite"/>
        </authorList>
    </citation>
    <scope>IDENTIFICATION</scope>
</reference>
<dbReference type="Gene3D" id="3.40.190.10">
    <property type="entry name" value="Periplasmic binding protein-like II"/>
    <property type="match status" value="1"/>
</dbReference>
<dbReference type="AlphaFoldDB" id="A0A915CPS5"/>
<dbReference type="SUPFAM" id="SSF53850">
    <property type="entry name" value="Periplasmic binding protein-like II"/>
    <property type="match status" value="1"/>
</dbReference>
<evidence type="ECO:0000256" key="2">
    <source>
        <dbReference type="SAM" id="Phobius"/>
    </source>
</evidence>
<organism evidence="3 4">
    <name type="scientific">Ditylenchus dipsaci</name>
    <dbReference type="NCBI Taxonomy" id="166011"/>
    <lineage>
        <taxon>Eukaryota</taxon>
        <taxon>Metazoa</taxon>
        <taxon>Ecdysozoa</taxon>
        <taxon>Nematoda</taxon>
        <taxon>Chromadorea</taxon>
        <taxon>Rhabditida</taxon>
        <taxon>Tylenchina</taxon>
        <taxon>Tylenchomorpha</taxon>
        <taxon>Sphaerularioidea</taxon>
        <taxon>Anguinidae</taxon>
        <taxon>Anguininae</taxon>
        <taxon>Ditylenchus</taxon>
    </lineage>
</organism>
<feature type="region of interest" description="Disordered" evidence="1">
    <location>
        <begin position="101"/>
        <end position="125"/>
    </location>
</feature>
<keyword evidence="2" id="KW-0472">Membrane</keyword>
<evidence type="ECO:0000313" key="4">
    <source>
        <dbReference type="WBParaSite" id="jg10821"/>
    </source>
</evidence>
<sequence>MQDECTTFTAAHFGSLNYGLATPAGSPWRPQLDVALEQLQENEELENIRSSWWPTSSCPTEEENHRLGWSDLWCFFLLLPIILLLGLLYFLAKHFMNRKGKRNQANVTNKRGKAPQHSMGRQKASPLITVRNEATSTDEGYDNKNYEHQQQQHVQLHPVGAETQYDEVPNRQRSMKVASEVVLKQAEHPNVKPKLNDLPT</sequence>
<dbReference type="WBParaSite" id="jg10821">
    <property type="protein sequence ID" value="jg10821"/>
    <property type="gene ID" value="jg10821"/>
</dbReference>
<accession>A0A915CPS5</accession>
<evidence type="ECO:0000313" key="3">
    <source>
        <dbReference type="Proteomes" id="UP000887574"/>
    </source>
</evidence>
<keyword evidence="2" id="KW-1133">Transmembrane helix</keyword>